<dbReference type="PROSITE" id="PS01068">
    <property type="entry name" value="OMPA_1"/>
    <property type="match status" value="1"/>
</dbReference>
<sequence>MSLVRKIIFLLVCFLLLNVFSIYGFDYKEYFENKNNTSLSDDSFTDKIFNVFRDEDEDKPFTFTLVKKDGVLEMSGIFRNESDAQKIADFLTVNREGDYKFEENRVSDENLVENLVTLITPFKDFFADDSQIVVSNNEVTISGVLKDANYKDLLDTLFTRVNLDLKTNIKLPNEVLQEKLAETTEQKDEVVENKNAVEPIVENKTVQELAKEKKVEEIISKVTAPNIKDIQAEINNILKVKKITFERRSSSMTEESKAVVLDISKILKENPTLKVEVAGHTDSRGKDELNKQISQDRANSVKEFLVGLGIDENRIKAVGYGEEFPIAKDDENGLSEINRRVEFNILGE</sequence>
<dbReference type="PRINTS" id="PR01021">
    <property type="entry name" value="OMPADOMAIN"/>
</dbReference>
<dbReference type="KEGG" id="aell:AELL_0072"/>
<dbReference type="Proteomes" id="UP000290588">
    <property type="component" value="Unassembled WGS sequence"/>
</dbReference>
<dbReference type="Proteomes" id="UP000262582">
    <property type="component" value="Chromosome"/>
</dbReference>
<dbReference type="RefSeq" id="WP_118916033.1">
    <property type="nucleotide sequence ID" value="NZ_CP032097.1"/>
</dbReference>
<comment type="subcellular location">
    <subcellularLocation>
        <location evidence="1">Cell outer membrane</location>
    </subcellularLocation>
</comment>
<dbReference type="PANTHER" id="PTHR30329:SF21">
    <property type="entry name" value="LIPOPROTEIN YIAD-RELATED"/>
    <property type="match status" value="1"/>
</dbReference>
<dbReference type="InterPro" id="IPR006690">
    <property type="entry name" value="OMPA-like_CS"/>
</dbReference>
<protein>
    <submittedName>
        <fullName evidence="6">OmpA domain-containing protein</fullName>
    </submittedName>
</protein>
<organism evidence="7 9">
    <name type="scientific">Arcobacter ellisii</name>
    <dbReference type="NCBI Taxonomy" id="913109"/>
    <lineage>
        <taxon>Bacteria</taxon>
        <taxon>Pseudomonadati</taxon>
        <taxon>Campylobacterota</taxon>
        <taxon>Epsilonproteobacteria</taxon>
        <taxon>Campylobacterales</taxon>
        <taxon>Arcobacteraceae</taxon>
        <taxon>Arcobacter</taxon>
    </lineage>
</organism>
<evidence type="ECO:0000313" key="7">
    <source>
        <dbReference type="EMBL" id="RXI32975.1"/>
    </source>
</evidence>
<keyword evidence="8" id="KW-1185">Reference proteome</keyword>
<evidence type="ECO:0000256" key="3">
    <source>
        <dbReference type="ARBA" id="ARBA00023237"/>
    </source>
</evidence>
<dbReference type="GO" id="GO:0009279">
    <property type="term" value="C:cell outer membrane"/>
    <property type="evidence" value="ECO:0007669"/>
    <property type="project" value="UniProtKB-SubCell"/>
</dbReference>
<dbReference type="PROSITE" id="PS51123">
    <property type="entry name" value="OMPA_2"/>
    <property type="match status" value="1"/>
</dbReference>
<dbReference type="Pfam" id="PF00691">
    <property type="entry name" value="OmpA"/>
    <property type="match status" value="1"/>
</dbReference>
<dbReference type="CDD" id="cd07185">
    <property type="entry name" value="OmpA_C-like"/>
    <property type="match status" value="1"/>
</dbReference>
<dbReference type="OrthoDB" id="9805566at2"/>
<dbReference type="InterPro" id="IPR050330">
    <property type="entry name" value="Bact_OuterMem_StrucFunc"/>
</dbReference>
<evidence type="ECO:0000313" key="6">
    <source>
        <dbReference type="EMBL" id="AXX93779.1"/>
    </source>
</evidence>
<dbReference type="PANTHER" id="PTHR30329">
    <property type="entry name" value="STATOR ELEMENT OF FLAGELLAR MOTOR COMPLEX"/>
    <property type="match status" value="1"/>
</dbReference>
<reference evidence="7 9" key="1">
    <citation type="submission" date="2017-09" db="EMBL/GenBank/DDBJ databases">
        <title>Genomics of the genus Arcobacter.</title>
        <authorList>
            <person name="Perez-Cataluna A."/>
            <person name="Figueras M.J."/>
            <person name="Salas-Masso N."/>
        </authorList>
    </citation>
    <scope>NUCLEOTIDE SEQUENCE [LARGE SCALE GENOMIC DNA]</scope>
    <source>
        <strain evidence="7 9">CECT 7837</strain>
    </source>
</reference>
<evidence type="ECO:0000256" key="1">
    <source>
        <dbReference type="ARBA" id="ARBA00004442"/>
    </source>
</evidence>
<name>A0A347U4K1_9BACT</name>
<dbReference type="EMBL" id="CP032097">
    <property type="protein sequence ID" value="AXX93779.1"/>
    <property type="molecule type" value="Genomic_DNA"/>
</dbReference>
<accession>A0A347U4K1</accession>
<evidence type="ECO:0000259" key="5">
    <source>
        <dbReference type="PROSITE" id="PS51123"/>
    </source>
</evidence>
<reference evidence="6 8" key="2">
    <citation type="submission" date="2018-08" db="EMBL/GenBank/DDBJ databases">
        <title>Complete genome of the Arcobacter ellisii type strain LMG 26155.</title>
        <authorList>
            <person name="Miller W.G."/>
            <person name="Yee E."/>
            <person name="Bono J.L."/>
        </authorList>
    </citation>
    <scope>NUCLEOTIDE SEQUENCE [LARGE SCALE GENOMIC DNA]</scope>
    <source>
        <strain evidence="6 8">LMG 26155</strain>
    </source>
</reference>
<evidence type="ECO:0000313" key="8">
    <source>
        <dbReference type="Proteomes" id="UP000262582"/>
    </source>
</evidence>
<dbReference type="Gene3D" id="3.30.1330.60">
    <property type="entry name" value="OmpA-like domain"/>
    <property type="match status" value="1"/>
</dbReference>
<dbReference type="InterPro" id="IPR006665">
    <property type="entry name" value="OmpA-like"/>
</dbReference>
<dbReference type="InterPro" id="IPR036737">
    <property type="entry name" value="OmpA-like_sf"/>
</dbReference>
<gene>
    <name evidence="6" type="ORF">AELL_0072</name>
    <name evidence="7" type="ORF">CP962_00790</name>
</gene>
<keyword evidence="2 4" id="KW-0472">Membrane</keyword>
<dbReference type="InterPro" id="IPR006664">
    <property type="entry name" value="OMP_bac"/>
</dbReference>
<evidence type="ECO:0000256" key="2">
    <source>
        <dbReference type="ARBA" id="ARBA00023136"/>
    </source>
</evidence>
<dbReference type="EMBL" id="NXIG01000001">
    <property type="protein sequence ID" value="RXI32975.1"/>
    <property type="molecule type" value="Genomic_DNA"/>
</dbReference>
<evidence type="ECO:0000256" key="4">
    <source>
        <dbReference type="PROSITE-ProRule" id="PRU00473"/>
    </source>
</evidence>
<feature type="domain" description="OmpA-like" evidence="5">
    <location>
        <begin position="232"/>
        <end position="348"/>
    </location>
</feature>
<keyword evidence="3" id="KW-0998">Cell outer membrane</keyword>
<dbReference type="AlphaFoldDB" id="A0A347U4K1"/>
<dbReference type="SUPFAM" id="SSF103088">
    <property type="entry name" value="OmpA-like"/>
    <property type="match status" value="1"/>
</dbReference>
<evidence type="ECO:0000313" key="9">
    <source>
        <dbReference type="Proteomes" id="UP000290588"/>
    </source>
</evidence>
<proteinExistence type="predicted"/>